<evidence type="ECO:0000256" key="4">
    <source>
        <dbReference type="ARBA" id="ARBA00023136"/>
    </source>
</evidence>
<evidence type="ECO:0000256" key="3">
    <source>
        <dbReference type="ARBA" id="ARBA00022989"/>
    </source>
</evidence>
<feature type="transmembrane region" description="Helical" evidence="5">
    <location>
        <begin position="109"/>
        <end position="131"/>
    </location>
</feature>
<keyword evidence="3 5" id="KW-1133">Transmembrane helix</keyword>
<proteinExistence type="inferred from homology"/>
<comment type="subcellular location">
    <subcellularLocation>
        <location evidence="5">Cell inner membrane</location>
        <topology evidence="5">Multi-pass membrane protein</topology>
    </subcellularLocation>
    <subcellularLocation>
        <location evidence="1">Membrane</location>
        <topology evidence="1">Multi-pass membrane protein</topology>
    </subcellularLocation>
</comment>
<sequence>MSGSINGNWYGTWALFRRECHRFLRVFGQTVGAPLISALLYFAVFGAALGHRIGPTEGVSYLAFLVPGLAAMGVLQHAFQNASSSLIQMRYIGMLPMDLVALPLRAHQLVIAILGGAIVRGMIVGTVVLFTSRLFVPFEIAHWGMLLLSSAVLAAIFGAIGLLTGLWGKTFDDISLVSNFVITPMIYLGGVFFSAEMLPASWQHVVAWNPIYHLVGLYRYAILNLQTTPPTTALAVALCSLLVLFMVSVYIVHRGWRLKE</sequence>
<feature type="transmembrane region" description="Helical" evidence="5">
    <location>
        <begin position="234"/>
        <end position="252"/>
    </location>
</feature>
<feature type="transmembrane region" description="Helical" evidence="5">
    <location>
        <begin position="174"/>
        <end position="193"/>
    </location>
</feature>
<dbReference type="GO" id="GO:0043190">
    <property type="term" value="C:ATP-binding cassette (ABC) transporter complex"/>
    <property type="evidence" value="ECO:0007669"/>
    <property type="project" value="InterPro"/>
</dbReference>
<keyword evidence="4 5" id="KW-0472">Membrane</keyword>
<dbReference type="EMBL" id="LO017727">
    <property type="protein sequence ID" value="CRH06822.1"/>
    <property type="molecule type" value="Genomic_DNA"/>
</dbReference>
<dbReference type="PRINTS" id="PR00164">
    <property type="entry name" value="ABC2TRNSPORT"/>
</dbReference>
<accession>A0A1S7LIM9</accession>
<keyword evidence="5" id="KW-1003">Cell membrane</keyword>
<dbReference type="PIRSF" id="PIRSF006648">
    <property type="entry name" value="DrrB"/>
    <property type="match status" value="1"/>
</dbReference>
<dbReference type="InterPro" id="IPR013525">
    <property type="entry name" value="ABC2_TM"/>
</dbReference>
<gene>
    <name evidence="7" type="ORF">MAGMO_2668</name>
</gene>
<dbReference type="InterPro" id="IPR047817">
    <property type="entry name" value="ABC2_TM_bact-type"/>
</dbReference>
<feature type="transmembrane region" description="Helical" evidence="5">
    <location>
        <begin position="143"/>
        <end position="168"/>
    </location>
</feature>
<dbReference type="PANTHER" id="PTHR43332">
    <property type="entry name" value="INNER MEMBRANE TRANSPORT PERMEASE YADH-RELATED"/>
    <property type="match status" value="1"/>
</dbReference>
<dbReference type="GO" id="GO:0140359">
    <property type="term" value="F:ABC-type transporter activity"/>
    <property type="evidence" value="ECO:0007669"/>
    <property type="project" value="InterPro"/>
</dbReference>
<feature type="domain" description="ABC transmembrane type-2" evidence="6">
    <location>
        <begin position="25"/>
        <end position="255"/>
    </location>
</feature>
<dbReference type="InterPro" id="IPR000412">
    <property type="entry name" value="ABC_2_transport"/>
</dbReference>
<evidence type="ECO:0000256" key="5">
    <source>
        <dbReference type="RuleBase" id="RU361157"/>
    </source>
</evidence>
<organism evidence="7">
    <name type="scientific">Magnetococcus massalia (strain MO-1)</name>
    <dbReference type="NCBI Taxonomy" id="451514"/>
    <lineage>
        <taxon>Bacteria</taxon>
        <taxon>Pseudomonadati</taxon>
        <taxon>Pseudomonadota</taxon>
        <taxon>Magnetococcia</taxon>
        <taxon>Magnetococcales</taxon>
        <taxon>Magnetococcaceae</taxon>
        <taxon>Magnetococcus</taxon>
    </lineage>
</organism>
<feature type="transmembrane region" description="Helical" evidence="5">
    <location>
        <begin position="61"/>
        <end position="79"/>
    </location>
</feature>
<evidence type="ECO:0000256" key="1">
    <source>
        <dbReference type="ARBA" id="ARBA00004141"/>
    </source>
</evidence>
<protein>
    <recommendedName>
        <fullName evidence="5">Transport permease protein</fullName>
    </recommendedName>
</protein>
<dbReference type="PANTHER" id="PTHR43332:SF1">
    <property type="entry name" value="TRANSPORT PERMEASE PROTEIN"/>
    <property type="match status" value="1"/>
</dbReference>
<dbReference type="PROSITE" id="PS51012">
    <property type="entry name" value="ABC_TM2"/>
    <property type="match status" value="1"/>
</dbReference>
<keyword evidence="5" id="KW-0813">Transport</keyword>
<dbReference type="AlphaFoldDB" id="A0A1S7LIM9"/>
<keyword evidence="2 5" id="KW-0812">Transmembrane</keyword>
<comment type="similarity">
    <text evidence="5">Belongs to the ABC-2 integral membrane protein family.</text>
</comment>
<evidence type="ECO:0000256" key="2">
    <source>
        <dbReference type="ARBA" id="ARBA00022692"/>
    </source>
</evidence>
<dbReference type="InterPro" id="IPR052522">
    <property type="entry name" value="ABC-2_transport_permease"/>
</dbReference>
<reference evidence="7" key="1">
    <citation type="submission" date="2015-04" db="EMBL/GenBank/DDBJ databases">
        <authorList>
            <person name="Syromyatnikov M.Y."/>
            <person name="Popov V.N."/>
        </authorList>
    </citation>
    <scope>NUCLEOTIDE SEQUENCE</scope>
    <source>
        <strain evidence="7">MO-1</strain>
    </source>
</reference>
<dbReference type="Pfam" id="PF01061">
    <property type="entry name" value="ABC2_membrane"/>
    <property type="match status" value="1"/>
</dbReference>
<evidence type="ECO:0000313" key="7">
    <source>
        <dbReference type="EMBL" id="CRH06822.1"/>
    </source>
</evidence>
<evidence type="ECO:0000259" key="6">
    <source>
        <dbReference type="PROSITE" id="PS51012"/>
    </source>
</evidence>
<name>A0A1S7LIM9_MAGMO</name>
<feature type="transmembrane region" description="Helical" evidence="5">
    <location>
        <begin position="31"/>
        <end position="49"/>
    </location>
</feature>